<organism evidence="1 2">
    <name type="scientific">Cercophora newfieldiana</name>
    <dbReference type="NCBI Taxonomy" id="92897"/>
    <lineage>
        <taxon>Eukaryota</taxon>
        <taxon>Fungi</taxon>
        <taxon>Dikarya</taxon>
        <taxon>Ascomycota</taxon>
        <taxon>Pezizomycotina</taxon>
        <taxon>Sordariomycetes</taxon>
        <taxon>Sordariomycetidae</taxon>
        <taxon>Sordariales</taxon>
        <taxon>Lasiosphaeriaceae</taxon>
        <taxon>Cercophora</taxon>
    </lineage>
</organism>
<proteinExistence type="predicted"/>
<gene>
    <name evidence="1" type="ORF">B0T16DRAFT_389722</name>
</gene>
<evidence type="ECO:0000313" key="1">
    <source>
        <dbReference type="EMBL" id="KAK0649725.1"/>
    </source>
</evidence>
<protein>
    <submittedName>
        <fullName evidence="1">Uncharacterized protein</fullName>
    </submittedName>
</protein>
<name>A0AA39YEV3_9PEZI</name>
<keyword evidence="2" id="KW-1185">Reference proteome</keyword>
<dbReference type="Proteomes" id="UP001174936">
    <property type="component" value="Unassembled WGS sequence"/>
</dbReference>
<comment type="caution">
    <text evidence="1">The sequence shown here is derived from an EMBL/GenBank/DDBJ whole genome shotgun (WGS) entry which is preliminary data.</text>
</comment>
<accession>A0AA39YEV3</accession>
<evidence type="ECO:0000313" key="2">
    <source>
        <dbReference type="Proteomes" id="UP001174936"/>
    </source>
</evidence>
<reference evidence="1" key="1">
    <citation type="submission" date="2023-06" db="EMBL/GenBank/DDBJ databases">
        <title>Genome-scale phylogeny and comparative genomics of the fungal order Sordariales.</title>
        <authorList>
            <consortium name="Lawrence Berkeley National Laboratory"/>
            <person name="Hensen N."/>
            <person name="Bonometti L."/>
            <person name="Westerberg I."/>
            <person name="Brannstrom I.O."/>
            <person name="Guillou S."/>
            <person name="Cros-Aarteil S."/>
            <person name="Calhoun S."/>
            <person name="Haridas S."/>
            <person name="Kuo A."/>
            <person name="Mondo S."/>
            <person name="Pangilinan J."/>
            <person name="Riley R."/>
            <person name="Labutti K."/>
            <person name="Andreopoulos B."/>
            <person name="Lipzen A."/>
            <person name="Chen C."/>
            <person name="Yanf M."/>
            <person name="Daum C."/>
            <person name="Ng V."/>
            <person name="Clum A."/>
            <person name="Steindorff A."/>
            <person name="Ohm R."/>
            <person name="Martin F."/>
            <person name="Silar P."/>
            <person name="Natvig D."/>
            <person name="Lalanne C."/>
            <person name="Gautier V."/>
            <person name="Ament-Velasquez S.L."/>
            <person name="Kruys A."/>
            <person name="Hutchinson M.I."/>
            <person name="Powell A.J."/>
            <person name="Barry K."/>
            <person name="Miller A.N."/>
            <person name="Grigoriev I.V."/>
            <person name="Debuchy R."/>
            <person name="Gladieux P."/>
            <person name="Thoren M.H."/>
            <person name="Johannesson H."/>
        </authorList>
    </citation>
    <scope>NUCLEOTIDE SEQUENCE</scope>
    <source>
        <strain evidence="1">SMH2532-1</strain>
    </source>
</reference>
<dbReference type="EMBL" id="JAULSV010000003">
    <property type="protein sequence ID" value="KAK0649725.1"/>
    <property type="molecule type" value="Genomic_DNA"/>
</dbReference>
<dbReference type="AlphaFoldDB" id="A0AA39YEV3"/>
<sequence length="253" mass="26385">MYRQTYQPMSMAGGIAGSAQPSSNVPATVQITERITRGFNPATGLVGDIVVSREFKVIGGGLTTRQVFLVPAQAPPPLAFFPRQVHARRSEGKASGCGGCIGEGRATEETAAWDAKVEEQQGCTKPHVPPQNSPWLQLRQLCLPHDLAFSPPVPSTGTLTPSTDRTLVNSLAQPAPAELNEAVPTPAPDPDAAADEFDKLWACLLANAAPAAVSPEDVPTPAGAMAGPAAGDALSDPTLYYPCFNFGCDARPG</sequence>